<accession>A0A7R9MW58</accession>
<reference evidence="2" key="1">
    <citation type="submission" date="2020-11" db="EMBL/GenBank/DDBJ databases">
        <authorList>
            <person name="Tran Van P."/>
        </authorList>
    </citation>
    <scope>NUCLEOTIDE SEQUENCE</scope>
</reference>
<dbReference type="AlphaFoldDB" id="A0A7R9MW58"/>
<dbReference type="EMBL" id="CAJPVJ010060190">
    <property type="protein sequence ID" value="CAG2184070.1"/>
    <property type="molecule type" value="Genomic_DNA"/>
</dbReference>
<name>A0A7R9MW58_9ACAR</name>
<protein>
    <submittedName>
        <fullName evidence="2">Uncharacterized protein</fullName>
    </submittedName>
</protein>
<keyword evidence="1" id="KW-0472">Membrane</keyword>
<dbReference type="EMBL" id="OC975015">
    <property type="protein sequence ID" value="CAD7668621.1"/>
    <property type="molecule type" value="Genomic_DNA"/>
</dbReference>
<evidence type="ECO:0000313" key="3">
    <source>
        <dbReference type="Proteomes" id="UP000728032"/>
    </source>
</evidence>
<evidence type="ECO:0000256" key="1">
    <source>
        <dbReference type="SAM" id="Phobius"/>
    </source>
</evidence>
<proteinExistence type="predicted"/>
<dbReference type="OrthoDB" id="6514305at2759"/>
<feature type="non-terminal residue" evidence="2">
    <location>
        <position position="141"/>
    </location>
</feature>
<keyword evidence="1" id="KW-0812">Transmembrane</keyword>
<feature type="transmembrane region" description="Helical" evidence="1">
    <location>
        <begin position="79"/>
        <end position="102"/>
    </location>
</feature>
<organism evidence="2">
    <name type="scientific">Oppiella nova</name>
    <dbReference type="NCBI Taxonomy" id="334625"/>
    <lineage>
        <taxon>Eukaryota</taxon>
        <taxon>Metazoa</taxon>
        <taxon>Ecdysozoa</taxon>
        <taxon>Arthropoda</taxon>
        <taxon>Chelicerata</taxon>
        <taxon>Arachnida</taxon>
        <taxon>Acari</taxon>
        <taxon>Acariformes</taxon>
        <taxon>Sarcoptiformes</taxon>
        <taxon>Oribatida</taxon>
        <taxon>Brachypylina</taxon>
        <taxon>Oppioidea</taxon>
        <taxon>Oppiidae</taxon>
        <taxon>Oppiella</taxon>
    </lineage>
</organism>
<keyword evidence="3" id="KW-1185">Reference proteome</keyword>
<sequence length="141" mass="15608">LMMTCMSTETNVQNCSIGVLTDSVCAKGWVCVQWSDSHPNGSTGRCVCQEDCPKDETIVSTVKPLPIYSVDDNSNSRSVVVVSVLSVVMSALVVVVMYYVGVRRGMFREVWRRAFTPQQIEHQLLDRSPQSDETNDSEAIA</sequence>
<dbReference type="Proteomes" id="UP000728032">
    <property type="component" value="Unassembled WGS sequence"/>
</dbReference>
<gene>
    <name evidence="2" type="ORF">ONB1V03_LOCUS23490</name>
</gene>
<evidence type="ECO:0000313" key="2">
    <source>
        <dbReference type="EMBL" id="CAD7668621.1"/>
    </source>
</evidence>
<keyword evidence="1" id="KW-1133">Transmembrane helix</keyword>